<protein>
    <submittedName>
        <fullName evidence="1">Uncharacterized protein</fullName>
    </submittedName>
</protein>
<reference evidence="1" key="1">
    <citation type="journal article" date="2021" name="Proc. Natl. Acad. Sci. U.S.A.">
        <title>A Catalog of Tens of Thousands of Viruses from Human Metagenomes Reveals Hidden Associations with Chronic Diseases.</title>
        <authorList>
            <person name="Tisza M.J."/>
            <person name="Buck C.B."/>
        </authorList>
    </citation>
    <scope>NUCLEOTIDE SEQUENCE</scope>
    <source>
        <strain evidence="1">Ctt6T3</strain>
    </source>
</reference>
<sequence>MATFSVFIGLKDASDNYVPNSDAIALFLCAGYDSPSVENTVIVSNMTQEYTTTEYGAHLVLAFRDSNAEVTSTFDNYGFESESYSEADDNETILGIKKLDLSSLAGYDAEMGSMSDFTKFIDYESLAFGYLVSDGDTVSFEITIGGGSSESSVVTYEAGSEYTVEPTSPITVSGDIDLVVTLNDGYKWDDVTQIITIDGNEITGTVSENTCTFALTTDNVGTGGDITWGLHFSVVQPPSEERVDFFTIYEPTNANMQKINDAIFINAADGTTINVLHYFSSYKKFYCKIPIAGYKQLKGGAYDFGEQAPYVKEHTIVVNCGSVEIPEQYQSLLDYSPFSRLTIYLPFIGFQELDDKLVVGHTLKVQYVVDVLSGRCLAQLYVDSTDLQSCFAEYGGTIAADEIFGSDNGYEYYGAYELMTTLQLGELSCYVLIHTKIPLEGDIVDYKGLPTNEIVKVGDVSGFVKYSSIHVDGMTATDSEKSEIESLLMSGIFV</sequence>
<evidence type="ECO:0000313" key="1">
    <source>
        <dbReference type="EMBL" id="DAE09854.1"/>
    </source>
</evidence>
<accession>A0A8S5PS19</accession>
<name>A0A8S5PS19_9CAUD</name>
<proteinExistence type="predicted"/>
<dbReference type="EMBL" id="BK015496">
    <property type="protein sequence ID" value="DAE09854.1"/>
    <property type="molecule type" value="Genomic_DNA"/>
</dbReference>
<organism evidence="1">
    <name type="scientific">Podoviridae sp. ctt6T3</name>
    <dbReference type="NCBI Taxonomy" id="2825282"/>
    <lineage>
        <taxon>Viruses</taxon>
        <taxon>Duplodnaviria</taxon>
        <taxon>Heunggongvirae</taxon>
        <taxon>Uroviricota</taxon>
        <taxon>Caudoviricetes</taxon>
    </lineage>
</organism>